<dbReference type="STRING" id="2316362.A0A4Q2D0E2"/>
<sequence length="296" mass="33060">MSAQILDTAAKHPFSLAGFVDKTWNAVSEAAIRATLWGPLGRIAETMVLSAPTKLYQLPSPPSSESFNSTSSSNSTPSIPSIPLENSSSNVNEALIAKLKLTTSEDLLRRDENSSTSSLETPTEVDTEENPSSDELHDAQLRKLDYIIAKLKISSNKPTRVLEIGSGWGSMAIRIAERYPLATVDTLTLSVQQQELARERIRSHSTVQRQNGEMRTNVQSSSSESGLEDRIRVHLMDYRAMPPDWKGINPPFKAVAEKCNQRFSVIMLWSENTQRISRNRNRFIEEFLSSNFVKTF</sequence>
<feature type="compositionally biased region" description="Polar residues" evidence="1">
    <location>
        <begin position="204"/>
        <end position="225"/>
    </location>
</feature>
<dbReference type="EMBL" id="SDEE01001314">
    <property type="protein sequence ID" value="RXW12279.1"/>
    <property type="molecule type" value="Genomic_DNA"/>
</dbReference>
<dbReference type="PANTHER" id="PTHR43667:SF2">
    <property type="entry name" value="FATTY ACID C-METHYL TRANSFERASE"/>
    <property type="match status" value="1"/>
</dbReference>
<dbReference type="Pfam" id="PF02353">
    <property type="entry name" value="CMAS"/>
    <property type="match status" value="1"/>
</dbReference>
<feature type="compositionally biased region" description="Acidic residues" evidence="1">
    <location>
        <begin position="123"/>
        <end position="132"/>
    </location>
</feature>
<organism evidence="2 3">
    <name type="scientific">Candolleomyces aberdarensis</name>
    <dbReference type="NCBI Taxonomy" id="2316362"/>
    <lineage>
        <taxon>Eukaryota</taxon>
        <taxon>Fungi</taxon>
        <taxon>Dikarya</taxon>
        <taxon>Basidiomycota</taxon>
        <taxon>Agaricomycotina</taxon>
        <taxon>Agaricomycetes</taxon>
        <taxon>Agaricomycetidae</taxon>
        <taxon>Agaricales</taxon>
        <taxon>Agaricineae</taxon>
        <taxon>Psathyrellaceae</taxon>
        <taxon>Candolleomyces</taxon>
    </lineage>
</organism>
<dbReference type="InterPro" id="IPR029063">
    <property type="entry name" value="SAM-dependent_MTases_sf"/>
</dbReference>
<dbReference type="PANTHER" id="PTHR43667">
    <property type="entry name" value="CYCLOPROPANE-FATTY-ACYL-PHOSPHOLIPID SYNTHASE"/>
    <property type="match status" value="1"/>
</dbReference>
<dbReference type="Gene3D" id="3.40.50.150">
    <property type="entry name" value="Vaccinia Virus protein VP39"/>
    <property type="match status" value="1"/>
</dbReference>
<evidence type="ECO:0000256" key="1">
    <source>
        <dbReference type="SAM" id="MobiDB-lite"/>
    </source>
</evidence>
<feature type="compositionally biased region" description="Low complexity" evidence="1">
    <location>
        <begin position="63"/>
        <end position="83"/>
    </location>
</feature>
<name>A0A4Q2D0E2_9AGAR</name>
<feature type="region of interest" description="Disordered" evidence="1">
    <location>
        <begin position="59"/>
        <end position="85"/>
    </location>
</feature>
<evidence type="ECO:0000313" key="2">
    <source>
        <dbReference type="EMBL" id="RXW12279.1"/>
    </source>
</evidence>
<protein>
    <submittedName>
        <fullName evidence="2">Uncharacterized protein</fullName>
    </submittedName>
</protein>
<accession>A0A4Q2D0E2</accession>
<comment type="caution">
    <text evidence="2">The sequence shown here is derived from an EMBL/GenBank/DDBJ whole genome shotgun (WGS) entry which is preliminary data.</text>
</comment>
<feature type="region of interest" description="Disordered" evidence="1">
    <location>
        <begin position="107"/>
        <end position="138"/>
    </location>
</feature>
<proteinExistence type="predicted"/>
<evidence type="ECO:0000313" key="3">
    <source>
        <dbReference type="Proteomes" id="UP000290288"/>
    </source>
</evidence>
<dbReference type="SUPFAM" id="SSF53335">
    <property type="entry name" value="S-adenosyl-L-methionine-dependent methyltransferases"/>
    <property type="match status" value="1"/>
</dbReference>
<reference evidence="2 3" key="1">
    <citation type="submission" date="2019-01" db="EMBL/GenBank/DDBJ databases">
        <title>Draft genome sequence of Psathyrella aberdarensis IHI B618.</title>
        <authorList>
            <person name="Buettner E."/>
            <person name="Kellner H."/>
        </authorList>
    </citation>
    <scope>NUCLEOTIDE SEQUENCE [LARGE SCALE GENOMIC DNA]</scope>
    <source>
        <strain evidence="2 3">IHI B618</strain>
    </source>
</reference>
<dbReference type="OrthoDB" id="8300214at2759"/>
<dbReference type="AlphaFoldDB" id="A0A4Q2D0E2"/>
<dbReference type="Proteomes" id="UP000290288">
    <property type="component" value="Unassembled WGS sequence"/>
</dbReference>
<keyword evidence="3" id="KW-1185">Reference proteome</keyword>
<dbReference type="InterPro" id="IPR050723">
    <property type="entry name" value="CFA/CMAS"/>
</dbReference>
<gene>
    <name evidence="2" type="ORF">EST38_g13575</name>
</gene>
<feature type="region of interest" description="Disordered" evidence="1">
    <location>
        <begin position="202"/>
        <end position="225"/>
    </location>
</feature>